<dbReference type="AlphaFoldDB" id="A0A0M8QP20"/>
<evidence type="ECO:0000313" key="2">
    <source>
        <dbReference type="Proteomes" id="UP000037773"/>
    </source>
</evidence>
<keyword evidence="2" id="KW-1185">Reference proteome</keyword>
<accession>A0A0M8QP20</accession>
<sequence length="459" mass="50486">MSFNLRALANGLHTDHPIPGLPFVDDSHIPVDDGEAVEAVGRNVGQGMWGRFDPERIAGGWRAFTTDPDRHGLSWAVRYHPTHGKTVLLVPSGHAADLHTEWHGGPLLFRAGGYWWDGTDWYRPGQIWDPVAEEFERRKAAGAVTVTAADLLAANTTFPDRATVVQVADFDKDAPAPENWLDHLALWAQLTTGDGHAFALEHCVVNVSSPELAGDQLIGVPDMATLGGIGASTLRAYISRNESSVPPPQAVVAGRAMWSRPVGQDWAESRRRSAEGVRAAMSASGEEGSLSVGAEAVRQRFTEDFFRALWENPGRRKQWVLRHRNEADVRDVADDLASTVALSLDRILPADLLRTTVRHAILDDLGQDLADRDGAEVKEYEIRLTPQVAKMLDWLIRHHPDTAKYTIGDTLRQIESRWEVPPRVAGEGLRASLEMDGELDEALLAEYLDRVLPTEASGS</sequence>
<dbReference type="Proteomes" id="UP000037773">
    <property type="component" value="Unassembled WGS sequence"/>
</dbReference>
<proteinExistence type="predicted"/>
<dbReference type="EMBL" id="LGCN01000001">
    <property type="protein sequence ID" value="KOT46699.1"/>
    <property type="molecule type" value="Genomic_DNA"/>
</dbReference>
<organism evidence="1 2">
    <name type="scientific">Streptomyces caelestis</name>
    <dbReference type="NCBI Taxonomy" id="36816"/>
    <lineage>
        <taxon>Bacteria</taxon>
        <taxon>Bacillati</taxon>
        <taxon>Actinomycetota</taxon>
        <taxon>Actinomycetes</taxon>
        <taxon>Kitasatosporales</taxon>
        <taxon>Streptomycetaceae</taxon>
        <taxon>Streptomyces</taxon>
    </lineage>
</organism>
<reference evidence="1 2" key="1">
    <citation type="submission" date="2015-07" db="EMBL/GenBank/DDBJ databases">
        <authorList>
            <person name="Noorani M."/>
        </authorList>
    </citation>
    <scope>NUCLEOTIDE SEQUENCE [LARGE SCALE GENOMIC DNA]</scope>
    <source>
        <strain evidence="1 2">NRRL B-24567</strain>
    </source>
</reference>
<comment type="caution">
    <text evidence="1">The sequence shown here is derived from an EMBL/GenBank/DDBJ whole genome shotgun (WGS) entry which is preliminary data.</text>
</comment>
<dbReference type="RefSeq" id="WP_037803362.1">
    <property type="nucleotide sequence ID" value="NZ_LGCN01000001.1"/>
</dbReference>
<gene>
    <name evidence="1" type="ORF">ADK41_00255</name>
</gene>
<dbReference type="OrthoDB" id="4571714at2"/>
<protein>
    <submittedName>
        <fullName evidence="1">Uncharacterized protein</fullName>
    </submittedName>
</protein>
<name>A0A0M8QP20_9ACTN</name>
<dbReference type="PATRIC" id="fig|36816.3.peg.51"/>
<evidence type="ECO:0000313" key="1">
    <source>
        <dbReference type="EMBL" id="KOT46699.1"/>
    </source>
</evidence>